<protein>
    <submittedName>
        <fullName evidence="2">Uncharacterized protein</fullName>
    </submittedName>
</protein>
<accession>A0AAW0G6G3</accession>
<dbReference type="EMBL" id="JASBNA010000009">
    <property type="protein sequence ID" value="KAK7689258.1"/>
    <property type="molecule type" value="Genomic_DNA"/>
</dbReference>
<proteinExistence type="predicted"/>
<dbReference type="AlphaFoldDB" id="A0AAW0G6G3"/>
<sequence>MIDVAGTDFPPYLHTDVTPGRTAREKDTPTATIEHHLAPQYDPKGRGAVGTETSSAASTTALVTTRGNMPATVDAPILLIDITPFRLRASLSPLNMIPPLNARGTICPPTPAGDLPSPVLPSNRRVKLHHLQGKTRLL</sequence>
<evidence type="ECO:0000256" key="1">
    <source>
        <dbReference type="SAM" id="MobiDB-lite"/>
    </source>
</evidence>
<keyword evidence="3" id="KW-1185">Reference proteome</keyword>
<reference evidence="2 3" key="1">
    <citation type="submission" date="2022-09" db="EMBL/GenBank/DDBJ databases">
        <authorList>
            <person name="Palmer J.M."/>
        </authorList>
    </citation>
    <scope>NUCLEOTIDE SEQUENCE [LARGE SCALE GENOMIC DNA]</scope>
    <source>
        <strain evidence="2 3">DSM 7382</strain>
    </source>
</reference>
<feature type="compositionally biased region" description="Low complexity" evidence="1">
    <location>
        <begin position="51"/>
        <end position="61"/>
    </location>
</feature>
<organism evidence="2 3">
    <name type="scientific">Cerrena zonata</name>
    <dbReference type="NCBI Taxonomy" id="2478898"/>
    <lineage>
        <taxon>Eukaryota</taxon>
        <taxon>Fungi</taxon>
        <taxon>Dikarya</taxon>
        <taxon>Basidiomycota</taxon>
        <taxon>Agaricomycotina</taxon>
        <taxon>Agaricomycetes</taxon>
        <taxon>Polyporales</taxon>
        <taxon>Cerrenaceae</taxon>
        <taxon>Cerrena</taxon>
    </lineage>
</organism>
<feature type="region of interest" description="Disordered" evidence="1">
    <location>
        <begin position="37"/>
        <end position="61"/>
    </location>
</feature>
<evidence type="ECO:0000313" key="2">
    <source>
        <dbReference type="EMBL" id="KAK7689258.1"/>
    </source>
</evidence>
<evidence type="ECO:0000313" key="3">
    <source>
        <dbReference type="Proteomes" id="UP001385951"/>
    </source>
</evidence>
<gene>
    <name evidence="2" type="ORF">QCA50_007949</name>
</gene>
<name>A0AAW0G6G3_9APHY</name>
<comment type="caution">
    <text evidence="2">The sequence shown here is derived from an EMBL/GenBank/DDBJ whole genome shotgun (WGS) entry which is preliminary data.</text>
</comment>
<dbReference type="Proteomes" id="UP001385951">
    <property type="component" value="Unassembled WGS sequence"/>
</dbReference>